<dbReference type="Gene3D" id="1.10.260.40">
    <property type="entry name" value="lambda repressor-like DNA-binding domains"/>
    <property type="match status" value="1"/>
</dbReference>
<keyword evidence="1" id="KW-0805">Transcription regulation</keyword>
<proteinExistence type="predicted"/>
<feature type="domain" description="HTH lacI-type" evidence="4">
    <location>
        <begin position="4"/>
        <end position="47"/>
    </location>
</feature>
<evidence type="ECO:0000256" key="3">
    <source>
        <dbReference type="ARBA" id="ARBA00023163"/>
    </source>
</evidence>
<dbReference type="PROSITE" id="PS50932">
    <property type="entry name" value="HTH_LACI_2"/>
    <property type="match status" value="1"/>
</dbReference>
<comment type="caution">
    <text evidence="5">The sequence shown here is derived from an EMBL/GenBank/DDBJ whole genome shotgun (WGS) entry which is preliminary data.</text>
</comment>
<reference evidence="5 6" key="1">
    <citation type="submission" date="2014-03" db="EMBL/GenBank/DDBJ databases">
        <title>Genomics of Bifidobacteria.</title>
        <authorList>
            <person name="Ventura M."/>
            <person name="Milani C."/>
            <person name="Lugli G.A."/>
        </authorList>
    </citation>
    <scope>NUCLEOTIDE SEQUENCE [LARGE SCALE GENOMIC DNA]</scope>
    <source>
        <strain evidence="5 6">DSM 23969</strain>
    </source>
</reference>
<evidence type="ECO:0000313" key="6">
    <source>
        <dbReference type="Proteomes" id="UP000029108"/>
    </source>
</evidence>
<sequence>MAEATITDVAKAAGVAASTVSRALNGGNVKAETRERIVKLARQMGYRNGLAALDEAVAEATAGVAGAAGVA</sequence>
<dbReference type="EMBL" id="JGYN01000022">
    <property type="protein sequence ID" value="KFI49614.1"/>
    <property type="molecule type" value="Genomic_DNA"/>
</dbReference>
<keyword evidence="2" id="KW-0238">DNA-binding</keyword>
<dbReference type="SMART" id="SM00354">
    <property type="entry name" value="HTH_LACI"/>
    <property type="match status" value="1"/>
</dbReference>
<dbReference type="GO" id="GO:0003700">
    <property type="term" value="F:DNA-binding transcription factor activity"/>
    <property type="evidence" value="ECO:0007669"/>
    <property type="project" value="TreeGrafter"/>
</dbReference>
<dbReference type="SUPFAM" id="SSF47413">
    <property type="entry name" value="lambda repressor-like DNA-binding domains"/>
    <property type="match status" value="1"/>
</dbReference>
<dbReference type="CDD" id="cd01392">
    <property type="entry name" value="HTH_LacI"/>
    <property type="match status" value="1"/>
</dbReference>
<keyword evidence="3" id="KW-0804">Transcription</keyword>
<feature type="non-terminal residue" evidence="5">
    <location>
        <position position="71"/>
    </location>
</feature>
<dbReference type="InterPro" id="IPR010982">
    <property type="entry name" value="Lambda_DNA-bd_dom_sf"/>
</dbReference>
<dbReference type="PRINTS" id="PR00036">
    <property type="entry name" value="HTHLACI"/>
</dbReference>
<evidence type="ECO:0000313" key="5">
    <source>
        <dbReference type="EMBL" id="KFI49614.1"/>
    </source>
</evidence>
<accession>A0A086ZSW4</accession>
<dbReference type="AlphaFoldDB" id="A0A086ZSW4"/>
<dbReference type="PANTHER" id="PTHR30146">
    <property type="entry name" value="LACI-RELATED TRANSCRIPTIONAL REPRESSOR"/>
    <property type="match status" value="1"/>
</dbReference>
<keyword evidence="6" id="KW-1185">Reference proteome</keyword>
<dbReference type="Proteomes" id="UP000029108">
    <property type="component" value="Unassembled WGS sequence"/>
</dbReference>
<name>A0A086ZSW4_9BIFI</name>
<gene>
    <name evidence="5" type="ORF">BBIA_2532</name>
</gene>
<evidence type="ECO:0000259" key="4">
    <source>
        <dbReference type="PROSITE" id="PS50932"/>
    </source>
</evidence>
<protein>
    <submittedName>
        <fullName evidence="5">Transcriptional regulator, LacI family</fullName>
    </submittedName>
</protein>
<dbReference type="PANTHER" id="PTHR30146:SF109">
    <property type="entry name" value="HTH-TYPE TRANSCRIPTIONAL REGULATOR GALS"/>
    <property type="match status" value="1"/>
</dbReference>
<organism evidence="5 6">
    <name type="scientific">Bifidobacterium biavatii DSM 23969</name>
    <dbReference type="NCBI Taxonomy" id="1437608"/>
    <lineage>
        <taxon>Bacteria</taxon>
        <taxon>Bacillati</taxon>
        <taxon>Actinomycetota</taxon>
        <taxon>Actinomycetes</taxon>
        <taxon>Bifidobacteriales</taxon>
        <taxon>Bifidobacteriaceae</taxon>
        <taxon>Bifidobacterium</taxon>
    </lineage>
</organism>
<dbReference type="Pfam" id="PF00356">
    <property type="entry name" value="LacI"/>
    <property type="match status" value="1"/>
</dbReference>
<dbReference type="RefSeq" id="WP_035138260.1">
    <property type="nucleotide sequence ID" value="NZ_JGYN01000022.1"/>
</dbReference>
<evidence type="ECO:0000256" key="2">
    <source>
        <dbReference type="ARBA" id="ARBA00023125"/>
    </source>
</evidence>
<dbReference type="InterPro" id="IPR000843">
    <property type="entry name" value="HTH_LacI"/>
</dbReference>
<evidence type="ECO:0000256" key="1">
    <source>
        <dbReference type="ARBA" id="ARBA00023015"/>
    </source>
</evidence>
<dbReference type="GO" id="GO:0000976">
    <property type="term" value="F:transcription cis-regulatory region binding"/>
    <property type="evidence" value="ECO:0007669"/>
    <property type="project" value="TreeGrafter"/>
</dbReference>